<accession>A0A0A7I169</accession>
<reference evidence="2 3" key="1">
    <citation type="journal article" date="2015" name="Genome Announc.">
        <title>Complete and Assembled Genome Sequence of Bifidobacterium kashiwanohense PV20-2, Isolated from the Feces of an Anemic Kenyan Infant.</title>
        <authorList>
            <person name="Vazquez-Gutierrez P."/>
            <person name="Lacroix C."/>
            <person name="Chassard C."/>
            <person name="Klumpp J."/>
            <person name="Jans C."/>
            <person name="Stevens M.J."/>
        </authorList>
    </citation>
    <scope>NUCLEOTIDE SEQUENCE [LARGE SCALE GENOMIC DNA]</scope>
    <source>
        <strain evidence="2 3">PV20-2</strain>
    </source>
</reference>
<evidence type="ECO:0000313" key="3">
    <source>
        <dbReference type="Proteomes" id="UP000030625"/>
    </source>
</evidence>
<proteinExistence type="predicted"/>
<feature type="domain" description="Nucleoside phosphorylase" evidence="1">
    <location>
        <begin position="6"/>
        <end position="253"/>
    </location>
</feature>
<dbReference type="KEGG" id="bka:AH68_01980"/>
<evidence type="ECO:0000259" key="1">
    <source>
        <dbReference type="Pfam" id="PF01048"/>
    </source>
</evidence>
<dbReference type="GO" id="GO:0008782">
    <property type="term" value="F:adenosylhomocysteine nucleosidase activity"/>
    <property type="evidence" value="ECO:0007669"/>
    <property type="project" value="TreeGrafter"/>
</dbReference>
<dbReference type="GO" id="GO:0005829">
    <property type="term" value="C:cytosol"/>
    <property type="evidence" value="ECO:0007669"/>
    <property type="project" value="TreeGrafter"/>
</dbReference>
<dbReference type="PANTHER" id="PTHR46832:SF1">
    <property type="entry name" value="5'-METHYLTHIOADENOSINE_S-ADENOSYLHOMOCYSTEINE NUCLEOSIDASE"/>
    <property type="match status" value="1"/>
</dbReference>
<dbReference type="InterPro" id="IPR035994">
    <property type="entry name" value="Nucleoside_phosphorylase_sf"/>
</dbReference>
<dbReference type="Gene3D" id="3.40.50.1580">
    <property type="entry name" value="Nucleoside phosphorylase domain"/>
    <property type="match status" value="1"/>
</dbReference>
<organism evidence="2 3">
    <name type="scientific">Bifidobacterium catenulatum PV20-2</name>
    <dbReference type="NCBI Taxonomy" id="1447716"/>
    <lineage>
        <taxon>Bacteria</taxon>
        <taxon>Bacillati</taxon>
        <taxon>Actinomycetota</taxon>
        <taxon>Actinomycetes</taxon>
        <taxon>Bifidobacteriales</taxon>
        <taxon>Bifidobacteriaceae</taxon>
        <taxon>Bifidobacterium</taxon>
    </lineage>
</organism>
<dbReference type="OrthoDB" id="44283at2"/>
<protein>
    <submittedName>
        <fullName evidence="2">MTA/SAH nucleosidase</fullName>
    </submittedName>
</protein>
<evidence type="ECO:0000313" key="2">
    <source>
        <dbReference type="EMBL" id="AIZ14008.1"/>
    </source>
</evidence>
<dbReference type="RefSeq" id="WP_052189122.1">
    <property type="nucleotide sequence ID" value="NZ_CP007456.1"/>
</dbReference>
<dbReference type="HOGENOM" id="CLU_031248_2_0_11"/>
<dbReference type="GO" id="GO:0009116">
    <property type="term" value="P:nucleoside metabolic process"/>
    <property type="evidence" value="ECO:0007669"/>
    <property type="project" value="InterPro"/>
</dbReference>
<name>A0A0A7I169_9BIFI</name>
<dbReference type="SUPFAM" id="SSF53167">
    <property type="entry name" value="Purine and uridine phosphorylases"/>
    <property type="match status" value="1"/>
</dbReference>
<gene>
    <name evidence="2" type="ORF">AH68_01980</name>
</gene>
<dbReference type="STRING" id="1447716.AH68_01980"/>
<dbReference type="Proteomes" id="UP000030625">
    <property type="component" value="Chromosome"/>
</dbReference>
<dbReference type="GO" id="GO:0008930">
    <property type="term" value="F:methylthioadenosine nucleosidase activity"/>
    <property type="evidence" value="ECO:0007669"/>
    <property type="project" value="TreeGrafter"/>
</dbReference>
<dbReference type="Pfam" id="PF01048">
    <property type="entry name" value="PNP_UDP_1"/>
    <property type="match status" value="1"/>
</dbReference>
<dbReference type="AlphaFoldDB" id="A0A0A7I169"/>
<dbReference type="EMBL" id="CP007456">
    <property type="protein sequence ID" value="AIZ14008.1"/>
    <property type="molecule type" value="Genomic_DNA"/>
</dbReference>
<dbReference type="PANTHER" id="PTHR46832">
    <property type="entry name" value="5'-METHYLTHIOADENOSINE/S-ADENOSYLHOMOCYSTEINE NUCLEOSIDASE"/>
    <property type="match status" value="1"/>
</dbReference>
<dbReference type="GO" id="GO:0019284">
    <property type="term" value="P:L-methionine salvage from S-adenosylmethionine"/>
    <property type="evidence" value="ECO:0007669"/>
    <property type="project" value="TreeGrafter"/>
</dbReference>
<dbReference type="InterPro" id="IPR000845">
    <property type="entry name" value="Nucleoside_phosphorylase_d"/>
</dbReference>
<dbReference type="CDD" id="cd09008">
    <property type="entry name" value="MTAN"/>
    <property type="match status" value="1"/>
</dbReference>
<sequence>MKDTITVAVQCALAKETKPFLERIENVSHERHGGIDVGMGMYRGARLVVAEGGMGSVNAGAASQMLIDRYEPDCLIFSGIAGGLNPALRIGDIVVGNQLHYLETNTPIIAECAPWKESFASSDVLRDAVLGVLHQHGWARIPSLRELKAGLHTSFKDLSSEGKRRFVCGTIATSNQFNTDPAVLENIRTMIYADCEEMEGTATAHICTKNNVPFLVIRAISNQCGESYESLDNHQNDLVDAARAAASIALDVIDMVVEGRIGLGQ</sequence>